<sequence length="143" mass="15242">MRTHLPKTMLLPLSAKHVCSISLGYHLALATCRGTGGTLTSMDELTRAVYLSYCLGKLGYGCASEVFYRDAEAHLEIAIRHAIADGGFHLGPHGATAAVLRVLDGQLASAQTLHVVEAGNRLARWVAGTYLKSPLTHKSEVSG</sequence>
<evidence type="ECO:0000313" key="1">
    <source>
        <dbReference type="EMBL" id="SDR60046.1"/>
    </source>
</evidence>
<dbReference type="EMBL" id="FNKX01000003">
    <property type="protein sequence ID" value="SDR60046.1"/>
    <property type="molecule type" value="Genomic_DNA"/>
</dbReference>
<evidence type="ECO:0000313" key="2">
    <source>
        <dbReference type="Proteomes" id="UP000199365"/>
    </source>
</evidence>
<organism evidence="1 2">
    <name type="scientific">Paraburkholderia tuberum</name>
    <dbReference type="NCBI Taxonomy" id="157910"/>
    <lineage>
        <taxon>Bacteria</taxon>
        <taxon>Pseudomonadati</taxon>
        <taxon>Pseudomonadota</taxon>
        <taxon>Betaproteobacteria</taxon>
        <taxon>Burkholderiales</taxon>
        <taxon>Burkholderiaceae</taxon>
        <taxon>Paraburkholderia</taxon>
    </lineage>
</organism>
<dbReference type="Proteomes" id="UP000199365">
    <property type="component" value="Unassembled WGS sequence"/>
</dbReference>
<gene>
    <name evidence="1" type="ORF">SAMN05445850_7099</name>
</gene>
<dbReference type="AlphaFoldDB" id="A0A1H1KCT5"/>
<dbReference type="STRING" id="157910.SAMN05445850_7099"/>
<keyword evidence="2" id="KW-1185">Reference proteome</keyword>
<proteinExistence type="predicted"/>
<protein>
    <submittedName>
        <fullName evidence="1">Uncharacterized protein</fullName>
    </submittedName>
</protein>
<name>A0A1H1KCT5_9BURK</name>
<reference evidence="2" key="1">
    <citation type="submission" date="2016-10" db="EMBL/GenBank/DDBJ databases">
        <authorList>
            <person name="Varghese N."/>
            <person name="Submissions S."/>
        </authorList>
    </citation>
    <scope>NUCLEOTIDE SEQUENCE [LARGE SCALE GENOMIC DNA]</scope>
    <source>
        <strain evidence="2">DUS833</strain>
    </source>
</reference>
<accession>A0A1H1KCT5</accession>